<gene>
    <name evidence="1" type="ORF">MM171B04050_0005</name>
</gene>
<protein>
    <submittedName>
        <fullName evidence="1">Uncharacterized protein</fullName>
    </submittedName>
</protein>
<reference evidence="1" key="1">
    <citation type="submission" date="2020-03" db="EMBL/GenBank/DDBJ databases">
        <title>The deep terrestrial virosphere.</title>
        <authorList>
            <person name="Holmfeldt K."/>
            <person name="Nilsson E."/>
            <person name="Simone D."/>
            <person name="Lopez-Fernandez M."/>
            <person name="Wu X."/>
            <person name="de Brujin I."/>
            <person name="Lundin D."/>
            <person name="Andersson A."/>
            <person name="Bertilsson S."/>
            <person name="Dopson M."/>
        </authorList>
    </citation>
    <scope>NUCLEOTIDE SEQUENCE</scope>
    <source>
        <strain evidence="1">MM171B04050</strain>
    </source>
</reference>
<sequence>MSTVGKVAAAMIESVGKTKAELMLAMAEAAYSVEHSEFLFAEWMVLNSGRIREACIELGVEPPPEGPNLFRRLKEAVTPELRPE</sequence>
<dbReference type="EMBL" id="MT143961">
    <property type="protein sequence ID" value="QJH93263.1"/>
    <property type="molecule type" value="Genomic_DNA"/>
</dbReference>
<accession>A0A6M3X802</accession>
<proteinExistence type="predicted"/>
<dbReference type="AlphaFoldDB" id="A0A6M3X802"/>
<name>A0A6M3X802_9ZZZZ</name>
<evidence type="ECO:0000313" key="1">
    <source>
        <dbReference type="EMBL" id="QJH93263.1"/>
    </source>
</evidence>
<organism evidence="1">
    <name type="scientific">viral metagenome</name>
    <dbReference type="NCBI Taxonomy" id="1070528"/>
    <lineage>
        <taxon>unclassified sequences</taxon>
        <taxon>metagenomes</taxon>
        <taxon>organismal metagenomes</taxon>
    </lineage>
</organism>